<reference evidence="2" key="1">
    <citation type="submission" date="2023-07" db="EMBL/GenBank/DDBJ databases">
        <title>Two novel species in the genus Flavivirga.</title>
        <authorList>
            <person name="Kwon K."/>
        </authorList>
    </citation>
    <scope>NUCLEOTIDE SEQUENCE</scope>
    <source>
        <strain evidence="2">KACC 14157</strain>
    </source>
</reference>
<organism evidence="2 3">
    <name type="scientific">Flavivirga amylovorans</name>
    <dbReference type="NCBI Taxonomy" id="870486"/>
    <lineage>
        <taxon>Bacteria</taxon>
        <taxon>Pseudomonadati</taxon>
        <taxon>Bacteroidota</taxon>
        <taxon>Flavobacteriia</taxon>
        <taxon>Flavobacteriales</taxon>
        <taxon>Flavobacteriaceae</taxon>
        <taxon>Flavivirga</taxon>
    </lineage>
</organism>
<gene>
    <name evidence="2" type="ORF">Q4Q39_07760</name>
</gene>
<dbReference type="PANTHER" id="PTHR38342:SF2">
    <property type="entry name" value="INNER MEMBRANE OR EXPORTED"/>
    <property type="match status" value="1"/>
</dbReference>
<dbReference type="InterPro" id="IPR035923">
    <property type="entry name" value="TT1751-like_sf"/>
</dbReference>
<feature type="domain" description="DUF302" evidence="1">
    <location>
        <begin position="39"/>
        <end position="100"/>
    </location>
</feature>
<dbReference type="InterPro" id="IPR005180">
    <property type="entry name" value="DUF302"/>
</dbReference>
<accession>A0ABT8X027</accession>
<name>A0ABT8X027_9FLAO</name>
<evidence type="ECO:0000313" key="3">
    <source>
        <dbReference type="Proteomes" id="UP001176891"/>
    </source>
</evidence>
<dbReference type="Gene3D" id="3.30.310.70">
    <property type="entry name" value="TT1751-like domain"/>
    <property type="match status" value="1"/>
</dbReference>
<proteinExistence type="predicted"/>
<dbReference type="EMBL" id="JAUOEM010000002">
    <property type="protein sequence ID" value="MDO5987288.1"/>
    <property type="molecule type" value="Genomic_DNA"/>
</dbReference>
<dbReference type="SUPFAM" id="SSF103247">
    <property type="entry name" value="TT1751-like"/>
    <property type="match status" value="1"/>
</dbReference>
<evidence type="ECO:0000313" key="2">
    <source>
        <dbReference type="EMBL" id="MDO5987288.1"/>
    </source>
</evidence>
<dbReference type="PANTHER" id="PTHR38342">
    <property type="entry name" value="SLR5037 PROTEIN"/>
    <property type="match status" value="1"/>
</dbReference>
<dbReference type="CDD" id="cd14797">
    <property type="entry name" value="DUF302"/>
    <property type="match status" value="1"/>
</dbReference>
<evidence type="ECO:0000259" key="1">
    <source>
        <dbReference type="Pfam" id="PF03625"/>
    </source>
</evidence>
<comment type="caution">
    <text evidence="2">The sequence shown here is derived from an EMBL/GenBank/DDBJ whole genome shotgun (WGS) entry which is preliminary data.</text>
</comment>
<keyword evidence="3" id="KW-1185">Reference proteome</keyword>
<dbReference type="Proteomes" id="UP001176891">
    <property type="component" value="Unassembled WGS sequence"/>
</dbReference>
<sequence>MNETGIISKISHQDFDTTYQKLKGVIENNPNLKIIAELNHQANASSVGLELNPTKIIMFGNPNLGTPLMQNSQTMGLDLPQKILVYQDNEGVVKVSYNNPLYLRDRHSITNQEGILNKIAGALDNITNAAIAG</sequence>
<protein>
    <submittedName>
        <fullName evidence="2">DUF302 domain-containing protein</fullName>
    </submittedName>
</protein>
<dbReference type="RefSeq" id="WP_303281837.1">
    <property type="nucleotide sequence ID" value="NZ_BAABCZ010000005.1"/>
</dbReference>
<dbReference type="Pfam" id="PF03625">
    <property type="entry name" value="DUF302"/>
    <property type="match status" value="1"/>
</dbReference>